<dbReference type="AlphaFoldDB" id="A0A9D3MNH4"/>
<dbReference type="Pfam" id="PF15379">
    <property type="entry name" value="DUF4606"/>
    <property type="match status" value="1"/>
</dbReference>
<sequence>MKLPRTWAHHIIMSSLDQNSDGGQNSLLNYEAESFESWPGSERACTSSRSLESQRTYSYGSDSFLSFGATEFDSQSQSGTTASVEGYENDDFEQYDEKESTMEEELRGKWMGILRTKVPPSSIPPPKQRSNCRLHRGGEKLCPEERAALKAFCQEKIRRARSPWRTSPPPARRSRAGRRRPLKSFTEEMRKAVGTELHQPSRCGPCRESLARLAEDTFLRRKKSQLESGLLQDRLQAHLLEKDTICLVGELLGDISKTSDDPSKIWQEFMTNGSWSPQ</sequence>
<gene>
    <name evidence="2" type="ORF">ANANG_G00059240</name>
</gene>
<dbReference type="PANTHER" id="PTHR35256:SF1">
    <property type="entry name" value="EXPRESSED SEQUENCE AI429214"/>
    <property type="match status" value="1"/>
</dbReference>
<proteinExistence type="predicted"/>
<dbReference type="PANTHER" id="PTHR35256">
    <property type="entry name" value="CHROMOSOME 8 OPEN READING FRAME 48"/>
    <property type="match status" value="1"/>
</dbReference>
<comment type="caution">
    <text evidence="2">The sequence shown here is derived from an EMBL/GenBank/DDBJ whole genome shotgun (WGS) entry which is preliminary data.</text>
</comment>
<protein>
    <submittedName>
        <fullName evidence="2">Uncharacterized protein</fullName>
    </submittedName>
</protein>
<keyword evidence="3" id="KW-1185">Reference proteome</keyword>
<name>A0A9D3MNH4_ANGAN</name>
<dbReference type="InterPro" id="IPR027932">
    <property type="entry name" value="DUF4606"/>
</dbReference>
<feature type="region of interest" description="Disordered" evidence="1">
    <location>
        <begin position="161"/>
        <end position="181"/>
    </location>
</feature>
<feature type="compositionally biased region" description="Basic residues" evidence="1">
    <location>
        <begin position="172"/>
        <end position="181"/>
    </location>
</feature>
<dbReference type="Proteomes" id="UP001044222">
    <property type="component" value="Unassembled WGS sequence"/>
</dbReference>
<evidence type="ECO:0000313" key="2">
    <source>
        <dbReference type="EMBL" id="KAG5852136.1"/>
    </source>
</evidence>
<feature type="region of interest" description="Disordered" evidence="1">
    <location>
        <begin position="75"/>
        <end position="101"/>
    </location>
</feature>
<evidence type="ECO:0000256" key="1">
    <source>
        <dbReference type="SAM" id="MobiDB-lite"/>
    </source>
</evidence>
<dbReference type="EMBL" id="JAFIRN010000003">
    <property type="protein sequence ID" value="KAG5852136.1"/>
    <property type="molecule type" value="Genomic_DNA"/>
</dbReference>
<reference evidence="2" key="1">
    <citation type="submission" date="2021-01" db="EMBL/GenBank/DDBJ databases">
        <title>A chromosome-scale assembly of European eel, Anguilla anguilla.</title>
        <authorList>
            <person name="Henkel C."/>
            <person name="Jong-Raadsen S.A."/>
            <person name="Dufour S."/>
            <person name="Weltzien F.-A."/>
            <person name="Palstra A.P."/>
            <person name="Pelster B."/>
            <person name="Spaink H.P."/>
            <person name="Van Den Thillart G.E."/>
            <person name="Jansen H."/>
            <person name="Zahm M."/>
            <person name="Klopp C."/>
            <person name="Cedric C."/>
            <person name="Louis A."/>
            <person name="Berthelot C."/>
            <person name="Parey E."/>
            <person name="Roest Crollius H."/>
            <person name="Montfort J."/>
            <person name="Robinson-Rechavi M."/>
            <person name="Bucao C."/>
            <person name="Bouchez O."/>
            <person name="Gislard M."/>
            <person name="Lluch J."/>
            <person name="Milhes M."/>
            <person name="Lampietro C."/>
            <person name="Lopez Roques C."/>
            <person name="Donnadieu C."/>
            <person name="Braasch I."/>
            <person name="Desvignes T."/>
            <person name="Postlethwait J."/>
            <person name="Bobe J."/>
            <person name="Guiguen Y."/>
            <person name="Dirks R."/>
        </authorList>
    </citation>
    <scope>NUCLEOTIDE SEQUENCE</scope>
    <source>
        <strain evidence="2">Tag_6206</strain>
        <tissue evidence="2">Liver</tissue>
    </source>
</reference>
<evidence type="ECO:0000313" key="3">
    <source>
        <dbReference type="Proteomes" id="UP001044222"/>
    </source>
</evidence>
<organism evidence="2 3">
    <name type="scientific">Anguilla anguilla</name>
    <name type="common">European freshwater eel</name>
    <name type="synonym">Muraena anguilla</name>
    <dbReference type="NCBI Taxonomy" id="7936"/>
    <lineage>
        <taxon>Eukaryota</taxon>
        <taxon>Metazoa</taxon>
        <taxon>Chordata</taxon>
        <taxon>Craniata</taxon>
        <taxon>Vertebrata</taxon>
        <taxon>Euteleostomi</taxon>
        <taxon>Actinopterygii</taxon>
        <taxon>Neopterygii</taxon>
        <taxon>Teleostei</taxon>
        <taxon>Anguilliformes</taxon>
        <taxon>Anguillidae</taxon>
        <taxon>Anguilla</taxon>
    </lineage>
</organism>
<accession>A0A9D3MNH4</accession>